<dbReference type="STRING" id="553218.CAMRE0001_2242"/>
<dbReference type="EMBL" id="ACFU01000018">
    <property type="protein sequence ID" value="EEF13533.1"/>
    <property type="molecule type" value="Genomic_DNA"/>
</dbReference>
<evidence type="ECO:0000313" key="2">
    <source>
        <dbReference type="Proteomes" id="UP000003082"/>
    </source>
</evidence>
<organism evidence="1 2">
    <name type="scientific">Campylobacter rectus RM3267</name>
    <dbReference type="NCBI Taxonomy" id="553218"/>
    <lineage>
        <taxon>Bacteria</taxon>
        <taxon>Pseudomonadati</taxon>
        <taxon>Campylobacterota</taxon>
        <taxon>Epsilonproteobacteria</taxon>
        <taxon>Campylobacterales</taxon>
        <taxon>Campylobacteraceae</taxon>
        <taxon>Campylobacter</taxon>
    </lineage>
</organism>
<evidence type="ECO:0000313" key="1">
    <source>
        <dbReference type="EMBL" id="EEF13533.1"/>
    </source>
</evidence>
<gene>
    <name evidence="1" type="ORF">CAMRE0001_2242</name>
</gene>
<reference evidence="1 2" key="1">
    <citation type="submission" date="2008-08" db="EMBL/GenBank/DDBJ databases">
        <authorList>
            <person name="Madupu R."/>
            <person name="Durkin A.S."/>
            <person name="Torralba M."/>
            <person name="Methe B."/>
            <person name="Sutton G.G."/>
            <person name="Strausberg R.L."/>
            <person name="Nelson K.E."/>
        </authorList>
    </citation>
    <scope>NUCLEOTIDE SEQUENCE [LARGE SCALE GENOMIC DNA]</scope>
    <source>
        <strain evidence="1 2">RM3267</strain>
    </source>
</reference>
<dbReference type="Proteomes" id="UP000003082">
    <property type="component" value="Unassembled WGS sequence"/>
</dbReference>
<protein>
    <submittedName>
        <fullName evidence="1">Uncharacterized protein</fullName>
    </submittedName>
</protein>
<comment type="caution">
    <text evidence="1">The sequence shown here is derived from an EMBL/GenBank/DDBJ whole genome shotgun (WGS) entry which is preliminary data.</text>
</comment>
<name>B9D381_CAMRE</name>
<keyword evidence="2" id="KW-1185">Reference proteome</keyword>
<sequence length="45" mass="5247">MLLIILNYNALPRGAKLRRLNTMRRASFGMRVCTTLSGREIARRR</sequence>
<proteinExistence type="predicted"/>
<dbReference type="AlphaFoldDB" id="B9D381"/>
<accession>B9D381</accession>